<organism evidence="3 4">
    <name type="scientific">Donghicola mangrovi</name>
    <dbReference type="NCBI Taxonomy" id="2729614"/>
    <lineage>
        <taxon>Bacteria</taxon>
        <taxon>Pseudomonadati</taxon>
        <taxon>Pseudomonadota</taxon>
        <taxon>Alphaproteobacteria</taxon>
        <taxon>Rhodobacterales</taxon>
        <taxon>Roseobacteraceae</taxon>
        <taxon>Donghicola</taxon>
    </lineage>
</organism>
<dbReference type="EMBL" id="JABCJE010000002">
    <property type="protein sequence ID" value="NVO22704.1"/>
    <property type="molecule type" value="Genomic_DNA"/>
</dbReference>
<dbReference type="GO" id="GO:0006865">
    <property type="term" value="P:amino acid transport"/>
    <property type="evidence" value="ECO:0007669"/>
    <property type="project" value="UniProtKB-KW"/>
</dbReference>
<name>A0A850Q139_9RHOB</name>
<dbReference type="CDD" id="cd06268">
    <property type="entry name" value="PBP1_ABC_transporter_LIVBP-like"/>
    <property type="match status" value="1"/>
</dbReference>
<feature type="chain" id="PRO_5032912186" evidence="2">
    <location>
        <begin position="20"/>
        <end position="389"/>
    </location>
</feature>
<dbReference type="Proteomes" id="UP000592216">
    <property type="component" value="Unassembled WGS sequence"/>
</dbReference>
<keyword evidence="1" id="KW-0813">Transport</keyword>
<dbReference type="InterPro" id="IPR051010">
    <property type="entry name" value="BCAA_transport"/>
</dbReference>
<accession>A0A850Q139</accession>
<proteinExistence type="predicted"/>
<evidence type="ECO:0000256" key="2">
    <source>
        <dbReference type="SAM" id="SignalP"/>
    </source>
</evidence>
<dbReference type="RefSeq" id="WP_177156904.1">
    <property type="nucleotide sequence ID" value="NZ_JABCJE010000002.1"/>
</dbReference>
<protein>
    <submittedName>
        <fullName evidence="3">ABC transporter substrate-binding protein</fullName>
    </submittedName>
</protein>
<dbReference type="Gene3D" id="3.40.50.2300">
    <property type="match status" value="2"/>
</dbReference>
<evidence type="ECO:0000256" key="1">
    <source>
        <dbReference type="ARBA" id="ARBA00022970"/>
    </source>
</evidence>
<dbReference type="AlphaFoldDB" id="A0A850Q139"/>
<feature type="signal peptide" evidence="2">
    <location>
        <begin position="1"/>
        <end position="19"/>
    </location>
</feature>
<dbReference type="PANTHER" id="PTHR30483">
    <property type="entry name" value="LEUCINE-SPECIFIC-BINDING PROTEIN"/>
    <property type="match status" value="1"/>
</dbReference>
<evidence type="ECO:0000313" key="4">
    <source>
        <dbReference type="Proteomes" id="UP000592216"/>
    </source>
</evidence>
<keyword evidence="2" id="KW-0732">Signal</keyword>
<evidence type="ECO:0000313" key="3">
    <source>
        <dbReference type="EMBL" id="NVO22704.1"/>
    </source>
</evidence>
<comment type="caution">
    <text evidence="3">The sequence shown here is derived from an EMBL/GenBank/DDBJ whole genome shotgun (WGS) entry which is preliminary data.</text>
</comment>
<dbReference type="PANTHER" id="PTHR30483:SF6">
    <property type="entry name" value="PERIPLASMIC BINDING PROTEIN OF ABC TRANSPORTER FOR NATURAL AMINO ACIDS"/>
    <property type="match status" value="1"/>
</dbReference>
<reference evidence="3 4" key="1">
    <citation type="submission" date="2020-04" db="EMBL/GenBank/DDBJ databases">
        <title>Donghicola sp., a member of the Rhodobacteraceae family isolated from mangrove forest in Thailand.</title>
        <authorList>
            <person name="Charoenyingcharoen P."/>
            <person name="Yukphan P."/>
        </authorList>
    </citation>
    <scope>NUCLEOTIDE SEQUENCE [LARGE SCALE GENOMIC DNA]</scope>
    <source>
        <strain evidence="3 4">B5-SW-15</strain>
    </source>
</reference>
<dbReference type="InterPro" id="IPR022478">
    <property type="entry name" value="ABC_transptr_sub-bd_PQQ"/>
</dbReference>
<gene>
    <name evidence="3" type="ORF">HJ536_04975</name>
</gene>
<dbReference type="SUPFAM" id="SSF53822">
    <property type="entry name" value="Periplasmic binding protein-like I"/>
    <property type="match status" value="1"/>
</dbReference>
<sequence>MRFTSALCALACAVAPALASAELAIPIHLIRQQVEQPPTLSNLDRIPEDNGLRGAELAIIDNTTTGRFLGQTYSLTVHDVPVGGDLLAEARAALAESHLIVLDAPMPDILAITDLPEAEGALFINGTNEAPELRDSQCRRNLLHTAPSMLMRTDALMQFLLQKRWSRLALVAGTNERDQSFAVALTRSARKFGMKIAASKVWDFNADMRRNASAEVPLFTQEFGDYDVLLVADEIGDFGRYVMYNTWLPRPLAGSEGIKPVTWASVVEQWGAAQLQFRFHELAGRDMRPEDYGTWAAVRSIGEAVTRTSSDDPETLRSFMLSDHFELAGFKGAPMTFRDWNGQMRQPIALVHPNAVVAQAPLEGFLHQRTELDTLGLDTPESQCTAFKE</sequence>
<keyword evidence="1" id="KW-0029">Amino-acid transport</keyword>
<dbReference type="NCBIfam" id="TIGR03863">
    <property type="entry name" value="PQQ_ABC_bind"/>
    <property type="match status" value="1"/>
</dbReference>
<dbReference type="InterPro" id="IPR028082">
    <property type="entry name" value="Peripla_BP_I"/>
</dbReference>